<organism evidence="2 3">
    <name type="scientific">Legionella nautarum</name>
    <dbReference type="NCBI Taxonomy" id="45070"/>
    <lineage>
        <taxon>Bacteria</taxon>
        <taxon>Pseudomonadati</taxon>
        <taxon>Pseudomonadota</taxon>
        <taxon>Gammaproteobacteria</taxon>
        <taxon>Legionellales</taxon>
        <taxon>Legionellaceae</taxon>
        <taxon>Legionella</taxon>
    </lineage>
</organism>
<feature type="signal peptide" evidence="1">
    <location>
        <begin position="1"/>
        <end position="19"/>
    </location>
</feature>
<name>A0A0W0WIV4_9GAMM</name>
<dbReference type="EMBL" id="LNYO01000027">
    <property type="protein sequence ID" value="KTD32206.1"/>
    <property type="molecule type" value="Genomic_DNA"/>
</dbReference>
<dbReference type="STRING" id="45070.Lnau_3117"/>
<dbReference type="Proteomes" id="UP000054725">
    <property type="component" value="Unassembled WGS sequence"/>
</dbReference>
<keyword evidence="3" id="KW-1185">Reference proteome</keyword>
<sequence>MKKILMTLLLLFINYTASAGPGDDIWQNITTINALLAVMREDITSLQQESTSTTIAVSQLQTGLKHLSEVIQALSSDSNQSLATMSNEVANVKSALPKPHVIGEYYHGGIVFYVDESGQHGLIASKIDCNEEGIEWRNGLSGSKITNARGDGLGAGETNTLLIISQQTIDKQKGSFAALLAHNFKVSEDGITPCKTPVTPDARCYGAWYLPSSFELQLIHLNLHQAGFASFVPEFYWSSTEINVANAWLVNFATGETIASNKSNTIGHVRAVSRF</sequence>
<dbReference type="OrthoDB" id="5573519at2"/>
<evidence type="ECO:0000313" key="2">
    <source>
        <dbReference type="EMBL" id="KTD32206.1"/>
    </source>
</evidence>
<evidence type="ECO:0000256" key="1">
    <source>
        <dbReference type="SAM" id="SignalP"/>
    </source>
</evidence>
<dbReference type="AlphaFoldDB" id="A0A0W0WIV4"/>
<feature type="chain" id="PRO_5006915494" evidence="1">
    <location>
        <begin position="20"/>
        <end position="275"/>
    </location>
</feature>
<dbReference type="RefSeq" id="WP_058506093.1">
    <property type="nucleotide sequence ID" value="NZ_CAAAIF010000015.1"/>
</dbReference>
<reference evidence="2 3" key="1">
    <citation type="submission" date="2015-11" db="EMBL/GenBank/DDBJ databases">
        <title>Genomic analysis of 38 Legionella species identifies large and diverse effector repertoires.</title>
        <authorList>
            <person name="Burstein D."/>
            <person name="Amaro F."/>
            <person name="Zusman T."/>
            <person name="Lifshitz Z."/>
            <person name="Cohen O."/>
            <person name="Gilbert J.A."/>
            <person name="Pupko T."/>
            <person name="Shuman H.A."/>
            <person name="Segal G."/>
        </authorList>
    </citation>
    <scope>NUCLEOTIDE SEQUENCE [LARGE SCALE GENOMIC DNA]</scope>
    <source>
        <strain evidence="2 3">ATCC 49506</strain>
    </source>
</reference>
<comment type="caution">
    <text evidence="2">The sequence shown here is derived from an EMBL/GenBank/DDBJ whole genome shotgun (WGS) entry which is preliminary data.</text>
</comment>
<protein>
    <submittedName>
        <fullName evidence="2">Legionella vir region protein</fullName>
    </submittedName>
</protein>
<evidence type="ECO:0000313" key="3">
    <source>
        <dbReference type="Proteomes" id="UP000054725"/>
    </source>
</evidence>
<dbReference type="PATRIC" id="fig|45070.6.peg.3291"/>
<accession>A0A0W0WIV4</accession>
<proteinExistence type="predicted"/>
<gene>
    <name evidence="2" type="primary">lvrE_3</name>
    <name evidence="2" type="ORF">Lnau_3117</name>
</gene>
<keyword evidence="1" id="KW-0732">Signal</keyword>